<keyword evidence="2" id="KW-1185">Reference proteome</keyword>
<accession>A0A5A7QFX0</accession>
<dbReference type="EMBL" id="BKCP01006848">
    <property type="protein sequence ID" value="GER44213.1"/>
    <property type="molecule type" value="Genomic_DNA"/>
</dbReference>
<evidence type="ECO:0000313" key="2">
    <source>
        <dbReference type="Proteomes" id="UP000325081"/>
    </source>
</evidence>
<evidence type="ECO:0000313" key="1">
    <source>
        <dbReference type="EMBL" id="GER44213.1"/>
    </source>
</evidence>
<dbReference type="GO" id="GO:0005840">
    <property type="term" value="C:ribosome"/>
    <property type="evidence" value="ECO:0007669"/>
    <property type="project" value="UniProtKB-KW"/>
</dbReference>
<dbReference type="AlphaFoldDB" id="A0A5A7QFX0"/>
<sequence length="104" mass="11989">MQPLNAHIEQDDRDPFFKKRNRITINFSYTQYEFLQANLPAMHISLNSILGRVGPIERHDLDKMQVFVASFWERKARMLCNKGCGSSEILPSPELGQDFSLCAD</sequence>
<organism evidence="1 2">
    <name type="scientific">Striga asiatica</name>
    <name type="common">Asiatic witchweed</name>
    <name type="synonym">Buchnera asiatica</name>
    <dbReference type="NCBI Taxonomy" id="4170"/>
    <lineage>
        <taxon>Eukaryota</taxon>
        <taxon>Viridiplantae</taxon>
        <taxon>Streptophyta</taxon>
        <taxon>Embryophyta</taxon>
        <taxon>Tracheophyta</taxon>
        <taxon>Spermatophyta</taxon>
        <taxon>Magnoliopsida</taxon>
        <taxon>eudicotyledons</taxon>
        <taxon>Gunneridae</taxon>
        <taxon>Pentapetalae</taxon>
        <taxon>asterids</taxon>
        <taxon>lamiids</taxon>
        <taxon>Lamiales</taxon>
        <taxon>Orobanchaceae</taxon>
        <taxon>Buchnereae</taxon>
        <taxon>Striga</taxon>
    </lineage>
</organism>
<keyword evidence="1" id="KW-0689">Ribosomal protein</keyword>
<proteinExistence type="predicted"/>
<gene>
    <name evidence="1" type="ORF">STAS_21117</name>
</gene>
<dbReference type="Proteomes" id="UP000325081">
    <property type="component" value="Unassembled WGS sequence"/>
</dbReference>
<dbReference type="GO" id="GO:0016740">
    <property type="term" value="F:transferase activity"/>
    <property type="evidence" value="ECO:0007669"/>
    <property type="project" value="UniProtKB-KW"/>
</dbReference>
<reference evidence="2" key="1">
    <citation type="journal article" date="2019" name="Curr. Biol.">
        <title>Genome Sequence of Striga asiatica Provides Insight into the Evolution of Plant Parasitism.</title>
        <authorList>
            <person name="Yoshida S."/>
            <person name="Kim S."/>
            <person name="Wafula E.K."/>
            <person name="Tanskanen J."/>
            <person name="Kim Y.M."/>
            <person name="Honaas L."/>
            <person name="Yang Z."/>
            <person name="Spallek T."/>
            <person name="Conn C.E."/>
            <person name="Ichihashi Y."/>
            <person name="Cheong K."/>
            <person name="Cui S."/>
            <person name="Der J.P."/>
            <person name="Gundlach H."/>
            <person name="Jiao Y."/>
            <person name="Hori C."/>
            <person name="Ishida J.K."/>
            <person name="Kasahara H."/>
            <person name="Kiba T."/>
            <person name="Kim M.S."/>
            <person name="Koo N."/>
            <person name="Laohavisit A."/>
            <person name="Lee Y.H."/>
            <person name="Lumba S."/>
            <person name="McCourt P."/>
            <person name="Mortimer J.C."/>
            <person name="Mutuku J.M."/>
            <person name="Nomura T."/>
            <person name="Sasaki-Sekimoto Y."/>
            <person name="Seto Y."/>
            <person name="Wang Y."/>
            <person name="Wakatake T."/>
            <person name="Sakakibara H."/>
            <person name="Demura T."/>
            <person name="Yamaguchi S."/>
            <person name="Yoneyama K."/>
            <person name="Manabe R.I."/>
            <person name="Nelson D.C."/>
            <person name="Schulman A.H."/>
            <person name="Timko M.P."/>
            <person name="dePamphilis C.W."/>
            <person name="Choi D."/>
            <person name="Shirasu K."/>
        </authorList>
    </citation>
    <scope>NUCLEOTIDE SEQUENCE [LARGE SCALE GENOMIC DNA]</scope>
    <source>
        <strain evidence="2">cv. UVA1</strain>
    </source>
</reference>
<keyword evidence="1" id="KW-0808">Transferase</keyword>
<protein>
    <submittedName>
        <fullName evidence="1">Ribosomal protein S12 methylthiotransferase RimO</fullName>
    </submittedName>
</protein>
<keyword evidence="1" id="KW-0687">Ribonucleoprotein</keyword>
<comment type="caution">
    <text evidence="1">The sequence shown here is derived from an EMBL/GenBank/DDBJ whole genome shotgun (WGS) entry which is preliminary data.</text>
</comment>
<name>A0A5A7QFX0_STRAF</name>